<dbReference type="Proteomes" id="UP000189911">
    <property type="component" value="Chromosome F"/>
</dbReference>
<dbReference type="GO" id="GO:0005634">
    <property type="term" value="C:nucleus"/>
    <property type="evidence" value="ECO:0007669"/>
    <property type="project" value="TreeGrafter"/>
</dbReference>
<dbReference type="InterPro" id="IPR027417">
    <property type="entry name" value="P-loop_NTPase"/>
</dbReference>
<dbReference type="GO" id="GO:0008094">
    <property type="term" value="F:ATP-dependent activity, acting on DNA"/>
    <property type="evidence" value="ECO:0007669"/>
    <property type="project" value="TreeGrafter"/>
</dbReference>
<feature type="coiled-coil region" evidence="7">
    <location>
        <begin position="361"/>
        <end position="443"/>
    </location>
</feature>
<feature type="region of interest" description="Disordered" evidence="8">
    <location>
        <begin position="1"/>
        <end position="218"/>
    </location>
</feature>
<dbReference type="Gene3D" id="3.30.40.10">
    <property type="entry name" value="Zinc/RING finger domain, C3HC4 (zinc finger)"/>
    <property type="match status" value="1"/>
</dbReference>
<feature type="compositionally biased region" description="Polar residues" evidence="8">
    <location>
        <begin position="67"/>
        <end position="84"/>
    </location>
</feature>
<name>A0A1G4K6Z1_9SACH</name>
<evidence type="ECO:0000256" key="8">
    <source>
        <dbReference type="SAM" id="MobiDB-lite"/>
    </source>
</evidence>
<evidence type="ECO:0000259" key="10">
    <source>
        <dbReference type="PROSITE" id="PS51192"/>
    </source>
</evidence>
<keyword evidence="7" id="KW-0175">Coiled coil</keyword>
<protein>
    <submittedName>
        <fullName evidence="12">LANO_0F03004g1_1</fullName>
    </submittedName>
</protein>
<dbReference type="GO" id="GO:0004386">
    <property type="term" value="F:helicase activity"/>
    <property type="evidence" value="ECO:0007669"/>
    <property type="project" value="UniProtKB-KW"/>
</dbReference>
<feature type="compositionally biased region" description="Polar residues" evidence="8">
    <location>
        <begin position="21"/>
        <end position="34"/>
    </location>
</feature>
<dbReference type="SMART" id="SM00487">
    <property type="entry name" value="DEXDc"/>
    <property type="match status" value="1"/>
</dbReference>
<feature type="compositionally biased region" description="Polar residues" evidence="8">
    <location>
        <begin position="153"/>
        <end position="167"/>
    </location>
</feature>
<dbReference type="InterPro" id="IPR014001">
    <property type="entry name" value="Helicase_ATP-bd"/>
</dbReference>
<comment type="similarity">
    <text evidence="1">Belongs to the SNF2/RAD54 helicase family.</text>
</comment>
<keyword evidence="13" id="KW-1185">Reference proteome</keyword>
<feature type="compositionally biased region" description="Polar residues" evidence="8">
    <location>
        <begin position="47"/>
        <end position="56"/>
    </location>
</feature>
<dbReference type="SUPFAM" id="SSF52540">
    <property type="entry name" value="P-loop containing nucleoside triphosphate hydrolases"/>
    <property type="match status" value="2"/>
</dbReference>
<dbReference type="CDD" id="cd23136">
    <property type="entry name" value="RING-HC_ULS1-like"/>
    <property type="match status" value="1"/>
</dbReference>
<dbReference type="GO" id="GO:0016787">
    <property type="term" value="F:hydrolase activity"/>
    <property type="evidence" value="ECO:0007669"/>
    <property type="project" value="UniProtKB-KW"/>
</dbReference>
<dbReference type="InterPro" id="IPR000330">
    <property type="entry name" value="SNF2_N"/>
</dbReference>
<dbReference type="PANTHER" id="PTHR45626:SF16">
    <property type="entry name" value="ATP-DEPENDENT HELICASE ULS1"/>
    <property type="match status" value="1"/>
</dbReference>
<dbReference type="InterPro" id="IPR001650">
    <property type="entry name" value="Helicase_C-like"/>
</dbReference>
<dbReference type="PROSITE" id="PS50089">
    <property type="entry name" value="ZF_RING_2"/>
    <property type="match status" value="1"/>
</dbReference>
<keyword evidence="3" id="KW-0378">Hydrolase</keyword>
<dbReference type="Pfam" id="PF00271">
    <property type="entry name" value="Helicase_C"/>
    <property type="match status" value="1"/>
</dbReference>
<keyword evidence="2" id="KW-0547">Nucleotide-binding</keyword>
<dbReference type="EMBL" id="LT598452">
    <property type="protein sequence ID" value="SCU99656.1"/>
    <property type="molecule type" value="Genomic_DNA"/>
</dbReference>
<dbReference type="PROSITE" id="PS51194">
    <property type="entry name" value="HELICASE_CTER"/>
    <property type="match status" value="1"/>
</dbReference>
<feature type="domain" description="Helicase ATP-binding" evidence="10">
    <location>
        <begin position="672"/>
        <end position="875"/>
    </location>
</feature>
<reference evidence="13" key="1">
    <citation type="submission" date="2016-03" db="EMBL/GenBank/DDBJ databases">
        <authorList>
            <person name="Devillers Hugo."/>
        </authorList>
    </citation>
    <scope>NUCLEOTIDE SEQUENCE [LARGE SCALE GENOMIC DNA]</scope>
</reference>
<accession>A0A1G4K6Z1</accession>
<dbReference type="GO" id="GO:0000724">
    <property type="term" value="P:double-strand break repair via homologous recombination"/>
    <property type="evidence" value="ECO:0007669"/>
    <property type="project" value="TreeGrafter"/>
</dbReference>
<dbReference type="CDD" id="cd18008">
    <property type="entry name" value="DEXDc_SHPRH-like"/>
    <property type="match status" value="1"/>
</dbReference>
<dbReference type="SMART" id="SM00184">
    <property type="entry name" value="RING"/>
    <property type="match status" value="1"/>
</dbReference>
<dbReference type="SUPFAM" id="SSF57850">
    <property type="entry name" value="RING/U-box"/>
    <property type="match status" value="1"/>
</dbReference>
<proteinExistence type="inferred from homology"/>
<evidence type="ECO:0000256" key="6">
    <source>
        <dbReference type="PROSITE-ProRule" id="PRU00175"/>
    </source>
</evidence>
<keyword evidence="6" id="KW-0862">Zinc</keyword>
<dbReference type="OrthoDB" id="423559at2759"/>
<feature type="compositionally biased region" description="Polar residues" evidence="8">
    <location>
        <begin position="116"/>
        <end position="125"/>
    </location>
</feature>
<dbReference type="GO" id="GO:0008270">
    <property type="term" value="F:zinc ion binding"/>
    <property type="evidence" value="ECO:0007669"/>
    <property type="project" value="UniProtKB-KW"/>
</dbReference>
<dbReference type="PANTHER" id="PTHR45626">
    <property type="entry name" value="TRANSCRIPTION TERMINATION FACTOR 2-RELATED"/>
    <property type="match status" value="1"/>
</dbReference>
<feature type="region of interest" description="Disordered" evidence="8">
    <location>
        <begin position="267"/>
        <end position="295"/>
    </location>
</feature>
<evidence type="ECO:0000313" key="12">
    <source>
        <dbReference type="EMBL" id="SCU99656.1"/>
    </source>
</evidence>
<keyword evidence="6" id="KW-0479">Metal-binding</keyword>
<evidence type="ECO:0000256" key="7">
    <source>
        <dbReference type="SAM" id="Coils"/>
    </source>
</evidence>
<evidence type="ECO:0000256" key="1">
    <source>
        <dbReference type="ARBA" id="ARBA00007025"/>
    </source>
</evidence>
<evidence type="ECO:0000256" key="4">
    <source>
        <dbReference type="ARBA" id="ARBA00022806"/>
    </source>
</evidence>
<sequence length="1337" mass="152297">MSSIPSIDLTQEEPEDDNAFPVSQSSLAQNSQTLLKGLGQSGMRLPTLSSAIGSSSRQERLAPWASRRQSNPQGMITTPRSVPRQQELKEELRSLEQSEEPFFRSLAVGEDKAGSLSESGLSQENGSHEDSASKRRKFNGTTADGVFKEETGSQKSGSYYSNESSLTPGAFGQEGFVPNLSNTTPPKNAIELFDRNREPSTEISTQSKRTPPLLTSDKDHAPVISHQLDTSPLALRLANSNDNDTPIIVLSDEDDERLDKKHRHPVNEALQLQNRPPKEQGHNNTDNSGSDVERLRGIHESNLRAKVLRDRQLALLRTTCRDTKLILHKKLQKREELIREADSKLRSHLTANNEFDQLSNVRQFQEELRLLEERRAQTLQKLRKLEAKEDAANQEYTQFITKHTTKLQQSQLDLQNALSSRIHANMVEERSRLMSERSELERSFRSGAIDSTTLFSRKSAIDTALNQLQATQMAPKQSGSIHHSDVYFKSIEVARDLIKKNTVRSSQNKSLMSYYLNIVEQFRRACESGLRYSPRKKYEVEKAITELFRHGVKMPAVSKYLRSMGFLVDPDEFDRAYAVNSPVQNNDEFMTVDGHHGSDDDILELVKSQEERQTNPLQLSNIYNIQDNDSLQELLEGLKTTEAEVEGEELTPRELTVNLMKHQRKGLSWLLQVEKSNKKGGLLADDMGLGKTVQAISLMLANRSVDEKCKTNLIVAPVAVLRVWQAEVRTKVNKTAGLKVLIFGGSNGAKVESYRSLLRYDIVLVSYQTLASELKKHWPAKLTQDSEESIMTDVPDIVAMNTLKERKEYWSPFFNDQSKFYRVILDEAQNIKNKKTQSAKACCALISIYRWALSGTPLQNNIMELYSLIRFLRISPYNREQKFKLDIGNPLGRLSNDFDSHDRKQALKKVQVLLRAIMLRRTKDSKIDGNPILELPDKTINNEEETLTGTELNFYSDLEIKNQKKAEKLLTKRTKGNYSNILTLLLRLRQACCHSELVVLGEHKSETSKVANGKDFQNDWLRLFELARRMPGIGRDAVTEGLENMTCPYCMEQMELDSTMVITPCGHMLCDGCSEQYFEDARVQTGARKIVNSGYLVPCLVCNRFIDDNEVITYKLYDQAINQNLTVQGLKDEYADEMQARKDRLKNGYKINYETIQPSTKISQCLDIFRNVLSSSKDEKVLVFSQFTTFFDLLQHFIHKELGVRYLRYDGSMDAQARAATIEEFYKNPEKRILLISMKAGNAGLTLTCANHVILVDPFWNPFVEEQAMDRCYRISQTKEVQVHKLLVKNSVEDRILELQKKKKELVESAMNPNKIQEVNRLGRRELGFLFGLNTLE</sequence>
<keyword evidence="6" id="KW-0863">Zinc-finger</keyword>
<gene>
    <name evidence="12" type="ORF">LANO_0F03004G</name>
</gene>
<dbReference type="InterPro" id="IPR050628">
    <property type="entry name" value="SNF2_RAD54_helicase_TF"/>
</dbReference>
<dbReference type="PROSITE" id="PS51192">
    <property type="entry name" value="HELICASE_ATP_BIND_1"/>
    <property type="match status" value="1"/>
</dbReference>
<dbReference type="InterPro" id="IPR038718">
    <property type="entry name" value="SNF2-like_sf"/>
</dbReference>
<dbReference type="Gene3D" id="3.40.50.10810">
    <property type="entry name" value="Tandem AAA-ATPase domain"/>
    <property type="match status" value="1"/>
</dbReference>
<evidence type="ECO:0000256" key="3">
    <source>
        <dbReference type="ARBA" id="ARBA00022801"/>
    </source>
</evidence>
<evidence type="ECO:0000259" key="11">
    <source>
        <dbReference type="PROSITE" id="PS51194"/>
    </source>
</evidence>
<feature type="domain" description="RING-type" evidence="9">
    <location>
        <begin position="1047"/>
        <end position="1103"/>
    </location>
</feature>
<dbReference type="InterPro" id="IPR013083">
    <property type="entry name" value="Znf_RING/FYVE/PHD"/>
</dbReference>
<keyword evidence="4" id="KW-0347">Helicase</keyword>
<evidence type="ECO:0000256" key="5">
    <source>
        <dbReference type="ARBA" id="ARBA00022840"/>
    </source>
</evidence>
<dbReference type="CDD" id="cd18793">
    <property type="entry name" value="SF2_C_SNF"/>
    <property type="match status" value="1"/>
</dbReference>
<dbReference type="InterPro" id="IPR049730">
    <property type="entry name" value="SNF2/RAD54-like_C"/>
</dbReference>
<feature type="domain" description="Helicase C-terminal" evidence="11">
    <location>
        <begin position="1161"/>
        <end position="1323"/>
    </location>
</feature>
<dbReference type="Gene3D" id="3.40.50.300">
    <property type="entry name" value="P-loop containing nucleotide triphosphate hydrolases"/>
    <property type="match status" value="1"/>
</dbReference>
<dbReference type="SMART" id="SM00490">
    <property type="entry name" value="HELICc"/>
    <property type="match status" value="1"/>
</dbReference>
<dbReference type="Pfam" id="PF00176">
    <property type="entry name" value="SNF2-rel_dom"/>
    <property type="match status" value="1"/>
</dbReference>
<feature type="compositionally biased region" description="Basic and acidic residues" evidence="8">
    <location>
        <begin position="86"/>
        <end position="96"/>
    </location>
</feature>
<dbReference type="InterPro" id="IPR001841">
    <property type="entry name" value="Znf_RING"/>
</dbReference>
<organism evidence="12 13">
    <name type="scientific">Lachancea nothofagi CBS 11611</name>
    <dbReference type="NCBI Taxonomy" id="1266666"/>
    <lineage>
        <taxon>Eukaryota</taxon>
        <taxon>Fungi</taxon>
        <taxon>Dikarya</taxon>
        <taxon>Ascomycota</taxon>
        <taxon>Saccharomycotina</taxon>
        <taxon>Saccharomycetes</taxon>
        <taxon>Saccharomycetales</taxon>
        <taxon>Saccharomycetaceae</taxon>
        <taxon>Lachancea</taxon>
    </lineage>
</organism>
<dbReference type="GO" id="GO:0005524">
    <property type="term" value="F:ATP binding"/>
    <property type="evidence" value="ECO:0007669"/>
    <property type="project" value="UniProtKB-KW"/>
</dbReference>
<evidence type="ECO:0000256" key="2">
    <source>
        <dbReference type="ARBA" id="ARBA00022741"/>
    </source>
</evidence>
<keyword evidence="5" id="KW-0067">ATP-binding</keyword>
<dbReference type="GO" id="GO:0005737">
    <property type="term" value="C:cytoplasm"/>
    <property type="evidence" value="ECO:0007669"/>
    <property type="project" value="TreeGrafter"/>
</dbReference>
<evidence type="ECO:0000259" key="9">
    <source>
        <dbReference type="PROSITE" id="PS50089"/>
    </source>
</evidence>
<evidence type="ECO:0000313" key="13">
    <source>
        <dbReference type="Proteomes" id="UP000189911"/>
    </source>
</evidence>